<evidence type="ECO:0000256" key="2">
    <source>
        <dbReference type="ARBA" id="ARBA00023157"/>
    </source>
</evidence>
<reference evidence="5 7" key="1">
    <citation type="journal article" date="2014" name="BMC Genomics">
        <title>Genome sequence of Anopheles sinensis provides insight into genetics basis of mosquito competence for malaria parasites.</title>
        <authorList>
            <person name="Zhou D."/>
            <person name="Zhang D."/>
            <person name="Ding G."/>
            <person name="Shi L."/>
            <person name="Hou Q."/>
            <person name="Ye Y."/>
            <person name="Xu Y."/>
            <person name="Zhou H."/>
            <person name="Xiong C."/>
            <person name="Li S."/>
            <person name="Yu J."/>
            <person name="Hong S."/>
            <person name="Yu X."/>
            <person name="Zou P."/>
            <person name="Chen C."/>
            <person name="Chang X."/>
            <person name="Wang W."/>
            <person name="Lv Y."/>
            <person name="Sun Y."/>
            <person name="Ma L."/>
            <person name="Shen B."/>
            <person name="Zhu C."/>
        </authorList>
    </citation>
    <scope>NUCLEOTIDE SEQUENCE [LARGE SCALE GENOMIC DNA]</scope>
</reference>
<dbReference type="InterPro" id="IPR051368">
    <property type="entry name" value="SerProtInhib-TIL_Domain"/>
</dbReference>
<keyword evidence="7" id="KW-1185">Reference proteome</keyword>
<dbReference type="AlphaFoldDB" id="A0A084VC73"/>
<dbReference type="VEuPathDB" id="VectorBase:ASIC002406"/>
<evidence type="ECO:0000259" key="4">
    <source>
        <dbReference type="Pfam" id="PF01826"/>
    </source>
</evidence>
<feature type="signal peptide" evidence="3">
    <location>
        <begin position="1"/>
        <end position="22"/>
    </location>
</feature>
<dbReference type="VEuPathDB" id="VectorBase:ASIS017753"/>
<evidence type="ECO:0000313" key="5">
    <source>
        <dbReference type="EMBL" id="KFB35567.1"/>
    </source>
</evidence>
<dbReference type="Gene3D" id="2.10.25.10">
    <property type="entry name" value="Laminin"/>
    <property type="match status" value="1"/>
</dbReference>
<sequence length="92" mass="10010">MKIAQVLISTIVMMMVVKTVFGACPYVLPPHNVCGPNEEYSECGTACEETCSTPPNQACTLQCVQGCFCKPGYVREHEKGACIPKCQCPPCY</sequence>
<dbReference type="Pfam" id="PF01826">
    <property type="entry name" value="TIL"/>
    <property type="match status" value="1"/>
</dbReference>
<dbReference type="EMBL" id="ATLV01010520">
    <property type="status" value="NOT_ANNOTATED_CDS"/>
    <property type="molecule type" value="Genomic_DNA"/>
</dbReference>
<feature type="domain" description="TIL" evidence="4">
    <location>
        <begin position="34"/>
        <end position="88"/>
    </location>
</feature>
<dbReference type="OrthoDB" id="6236007at2759"/>
<dbReference type="GO" id="GO:0030414">
    <property type="term" value="F:peptidase inhibitor activity"/>
    <property type="evidence" value="ECO:0007669"/>
    <property type="project" value="UniProtKB-KW"/>
</dbReference>
<proteinExistence type="predicted"/>
<keyword evidence="3" id="KW-0732">Signal</keyword>
<dbReference type="STRING" id="74873.A0A084VC73"/>
<dbReference type="CDD" id="cd19941">
    <property type="entry name" value="TIL"/>
    <property type="match status" value="1"/>
</dbReference>
<reference evidence="6" key="2">
    <citation type="submission" date="2020-05" db="UniProtKB">
        <authorList>
            <consortium name="EnsemblMetazoa"/>
        </authorList>
    </citation>
    <scope>IDENTIFICATION</scope>
</reference>
<evidence type="ECO:0000313" key="7">
    <source>
        <dbReference type="Proteomes" id="UP000030765"/>
    </source>
</evidence>
<accession>A0A084VC73</accession>
<dbReference type="OMA" id="CKARCEC"/>
<organism evidence="5">
    <name type="scientific">Anopheles sinensis</name>
    <name type="common">Mosquito</name>
    <dbReference type="NCBI Taxonomy" id="74873"/>
    <lineage>
        <taxon>Eukaryota</taxon>
        <taxon>Metazoa</taxon>
        <taxon>Ecdysozoa</taxon>
        <taxon>Arthropoda</taxon>
        <taxon>Hexapoda</taxon>
        <taxon>Insecta</taxon>
        <taxon>Pterygota</taxon>
        <taxon>Neoptera</taxon>
        <taxon>Endopterygota</taxon>
        <taxon>Diptera</taxon>
        <taxon>Nematocera</taxon>
        <taxon>Culicoidea</taxon>
        <taxon>Culicidae</taxon>
        <taxon>Anophelinae</taxon>
        <taxon>Anopheles</taxon>
    </lineage>
</organism>
<protein>
    <submittedName>
        <fullName evidence="5">AGAP006582-PC-like protein</fullName>
    </submittedName>
    <submittedName>
        <fullName evidence="6">TIL domain-containing protein</fullName>
    </submittedName>
</protein>
<dbReference type="EMBL" id="KE524585">
    <property type="protein sequence ID" value="KFB35567.1"/>
    <property type="molecule type" value="Genomic_DNA"/>
</dbReference>
<keyword evidence="1" id="KW-0646">Protease inhibitor</keyword>
<evidence type="ECO:0000256" key="3">
    <source>
        <dbReference type="SAM" id="SignalP"/>
    </source>
</evidence>
<dbReference type="PANTHER" id="PTHR23259">
    <property type="entry name" value="RIDDLE"/>
    <property type="match status" value="1"/>
</dbReference>
<evidence type="ECO:0000256" key="1">
    <source>
        <dbReference type="ARBA" id="ARBA00022690"/>
    </source>
</evidence>
<keyword evidence="2" id="KW-1015">Disulfide bond</keyword>
<dbReference type="Proteomes" id="UP000030765">
    <property type="component" value="Unassembled WGS sequence"/>
</dbReference>
<dbReference type="SUPFAM" id="SSF57567">
    <property type="entry name" value="Serine protease inhibitors"/>
    <property type="match status" value="1"/>
</dbReference>
<dbReference type="InterPro" id="IPR002919">
    <property type="entry name" value="TIL_dom"/>
</dbReference>
<dbReference type="InterPro" id="IPR036084">
    <property type="entry name" value="Ser_inhib-like_sf"/>
</dbReference>
<evidence type="ECO:0000313" key="6">
    <source>
        <dbReference type="EnsemblMetazoa" id="ASIC002406-PA"/>
    </source>
</evidence>
<gene>
    <name evidence="5" type="ORF">ZHAS_00002406</name>
</gene>
<dbReference type="PANTHER" id="PTHR23259:SF70">
    <property type="entry name" value="ACCESSORY GLAND PROTEIN ACP62F-RELATED"/>
    <property type="match status" value="1"/>
</dbReference>
<dbReference type="EnsemblMetazoa" id="ASIC002406-RA">
    <property type="protein sequence ID" value="ASIC002406-PA"/>
    <property type="gene ID" value="ASIC002406"/>
</dbReference>
<feature type="chain" id="PRO_5001783327" evidence="3">
    <location>
        <begin position="23"/>
        <end position="92"/>
    </location>
</feature>
<name>A0A084VC73_ANOSI</name>